<feature type="signal peptide" evidence="4">
    <location>
        <begin position="1"/>
        <end position="22"/>
    </location>
</feature>
<evidence type="ECO:0000256" key="1">
    <source>
        <dbReference type="ARBA" id="ARBA00022737"/>
    </source>
</evidence>
<gene>
    <name evidence="5" type="ORF">H8K55_12105</name>
</gene>
<organism evidence="5 6">
    <name type="scientific">Undibacterium flavidum</name>
    <dbReference type="NCBI Taxonomy" id="2762297"/>
    <lineage>
        <taxon>Bacteria</taxon>
        <taxon>Pseudomonadati</taxon>
        <taxon>Pseudomonadota</taxon>
        <taxon>Betaproteobacteria</taxon>
        <taxon>Burkholderiales</taxon>
        <taxon>Oxalobacteraceae</taxon>
        <taxon>Undibacterium</taxon>
    </lineage>
</organism>
<feature type="repeat" description="ANK" evidence="3">
    <location>
        <begin position="126"/>
        <end position="158"/>
    </location>
</feature>
<dbReference type="Gene3D" id="1.25.40.20">
    <property type="entry name" value="Ankyrin repeat-containing domain"/>
    <property type="match status" value="1"/>
</dbReference>
<evidence type="ECO:0000256" key="3">
    <source>
        <dbReference type="PROSITE-ProRule" id="PRU00023"/>
    </source>
</evidence>
<comment type="caution">
    <text evidence="5">The sequence shown here is derived from an EMBL/GenBank/DDBJ whole genome shotgun (WGS) entry which is preliminary data.</text>
</comment>
<keyword evidence="6" id="KW-1185">Reference proteome</keyword>
<feature type="repeat" description="ANK" evidence="3">
    <location>
        <begin position="159"/>
        <end position="191"/>
    </location>
</feature>
<dbReference type="SMART" id="SM00248">
    <property type="entry name" value="ANK"/>
    <property type="match status" value="4"/>
</dbReference>
<dbReference type="RefSeq" id="WP_186942328.1">
    <property type="nucleotide sequence ID" value="NZ_JACOGA010000010.1"/>
</dbReference>
<sequence>MRYLSFFTVWISLLLFAPMSWAQSSSFSVAEQIIRAARFDDVSAIKKHAEQQGDINLAETDRGETLLMISVRENSQRVFEYLLQHPKIQLDQRAKNGDTAIMLAAYLEQKDTVQRLIDAGAQVNQQGWTALHYAAVVGNLDIVELLIAHYAYIDAETPNKTTPIMLAARRGEMSMVRFLIAEGADISLKNMLGWTAYDFAVESERREIAAMLKELMQARATERK</sequence>
<evidence type="ECO:0000313" key="6">
    <source>
        <dbReference type="Proteomes" id="UP000624279"/>
    </source>
</evidence>
<evidence type="ECO:0000256" key="4">
    <source>
        <dbReference type="SAM" id="SignalP"/>
    </source>
</evidence>
<dbReference type="Proteomes" id="UP000624279">
    <property type="component" value="Unassembled WGS sequence"/>
</dbReference>
<evidence type="ECO:0000256" key="2">
    <source>
        <dbReference type="ARBA" id="ARBA00023043"/>
    </source>
</evidence>
<accession>A0ABR6YCQ1</accession>
<dbReference type="PANTHER" id="PTHR24171">
    <property type="entry name" value="ANKYRIN REPEAT DOMAIN-CONTAINING PROTEIN 39-RELATED"/>
    <property type="match status" value="1"/>
</dbReference>
<keyword evidence="4" id="KW-0732">Signal</keyword>
<protein>
    <submittedName>
        <fullName evidence="5">Ankyrin repeat domain-containing protein</fullName>
    </submittedName>
</protein>
<name>A0ABR6YCQ1_9BURK</name>
<feature type="chain" id="PRO_5045716644" evidence="4">
    <location>
        <begin position="23"/>
        <end position="224"/>
    </location>
</feature>
<dbReference type="EMBL" id="JACOGA010000010">
    <property type="protein sequence ID" value="MBC3874335.1"/>
    <property type="molecule type" value="Genomic_DNA"/>
</dbReference>
<keyword evidence="2 3" id="KW-0040">ANK repeat</keyword>
<dbReference type="PANTHER" id="PTHR24171:SF8">
    <property type="entry name" value="BRCA1-ASSOCIATED RING DOMAIN PROTEIN 1"/>
    <property type="match status" value="1"/>
</dbReference>
<evidence type="ECO:0000313" key="5">
    <source>
        <dbReference type="EMBL" id="MBC3874335.1"/>
    </source>
</evidence>
<keyword evidence="1" id="KW-0677">Repeat</keyword>
<dbReference type="SUPFAM" id="SSF48403">
    <property type="entry name" value="Ankyrin repeat"/>
    <property type="match status" value="1"/>
</dbReference>
<dbReference type="PRINTS" id="PR01415">
    <property type="entry name" value="ANKYRIN"/>
</dbReference>
<dbReference type="PROSITE" id="PS50088">
    <property type="entry name" value="ANK_REPEAT"/>
    <property type="match status" value="3"/>
</dbReference>
<dbReference type="InterPro" id="IPR002110">
    <property type="entry name" value="Ankyrin_rpt"/>
</dbReference>
<dbReference type="Pfam" id="PF12796">
    <property type="entry name" value="Ank_2"/>
    <property type="match status" value="2"/>
</dbReference>
<proteinExistence type="predicted"/>
<dbReference type="InterPro" id="IPR036770">
    <property type="entry name" value="Ankyrin_rpt-contain_sf"/>
</dbReference>
<feature type="repeat" description="ANK" evidence="3">
    <location>
        <begin position="96"/>
        <end position="128"/>
    </location>
</feature>
<dbReference type="PROSITE" id="PS50297">
    <property type="entry name" value="ANK_REP_REGION"/>
    <property type="match status" value="3"/>
</dbReference>
<reference evidence="5 6" key="1">
    <citation type="submission" date="2020-08" db="EMBL/GenBank/DDBJ databases">
        <title>Novel species isolated from subtropical streams in China.</title>
        <authorList>
            <person name="Lu H."/>
        </authorList>
    </citation>
    <scope>NUCLEOTIDE SEQUENCE [LARGE SCALE GENOMIC DNA]</scope>
    <source>
        <strain evidence="5 6">LX15W</strain>
    </source>
</reference>